<evidence type="ECO:0000313" key="1">
    <source>
        <dbReference type="EMBL" id="PNR35752.1"/>
    </source>
</evidence>
<protein>
    <recommendedName>
        <fullName evidence="4">Reverse transcriptase Ty1/copia-type domain-containing protein</fullName>
    </recommendedName>
</protein>
<dbReference type="InParanoid" id="A0A2K1J2J7"/>
<dbReference type="Gramene" id="Pp3c17_2840V3.1">
    <property type="protein sequence ID" value="Pp3c17_2840V3.1"/>
    <property type="gene ID" value="Pp3c17_2840"/>
</dbReference>
<dbReference type="EnsemblPlants" id="Pp3c17_2840V3.1">
    <property type="protein sequence ID" value="Pp3c17_2840V3.1"/>
    <property type="gene ID" value="Pp3c17_2840"/>
</dbReference>
<reference evidence="2" key="3">
    <citation type="submission" date="2020-12" db="UniProtKB">
        <authorList>
            <consortium name="EnsemblPlants"/>
        </authorList>
    </citation>
    <scope>IDENTIFICATION</scope>
</reference>
<organism evidence="1">
    <name type="scientific">Physcomitrium patens</name>
    <name type="common">Spreading-leaved earth moss</name>
    <name type="synonym">Physcomitrella patens</name>
    <dbReference type="NCBI Taxonomy" id="3218"/>
    <lineage>
        <taxon>Eukaryota</taxon>
        <taxon>Viridiplantae</taxon>
        <taxon>Streptophyta</taxon>
        <taxon>Embryophyta</taxon>
        <taxon>Bryophyta</taxon>
        <taxon>Bryophytina</taxon>
        <taxon>Bryopsida</taxon>
        <taxon>Funariidae</taxon>
        <taxon>Funariales</taxon>
        <taxon>Funariaceae</taxon>
        <taxon>Physcomitrium</taxon>
    </lineage>
</organism>
<dbReference type="AlphaFoldDB" id="A0A2K1J2J7"/>
<reference evidence="1 3" key="1">
    <citation type="journal article" date="2008" name="Science">
        <title>The Physcomitrella genome reveals evolutionary insights into the conquest of land by plants.</title>
        <authorList>
            <person name="Rensing S."/>
            <person name="Lang D."/>
            <person name="Zimmer A."/>
            <person name="Terry A."/>
            <person name="Salamov A."/>
            <person name="Shapiro H."/>
            <person name="Nishiyama T."/>
            <person name="Perroud P.-F."/>
            <person name="Lindquist E."/>
            <person name="Kamisugi Y."/>
            <person name="Tanahashi T."/>
            <person name="Sakakibara K."/>
            <person name="Fujita T."/>
            <person name="Oishi K."/>
            <person name="Shin-I T."/>
            <person name="Kuroki Y."/>
            <person name="Toyoda A."/>
            <person name="Suzuki Y."/>
            <person name="Hashimoto A."/>
            <person name="Yamaguchi K."/>
            <person name="Sugano A."/>
            <person name="Kohara Y."/>
            <person name="Fujiyama A."/>
            <person name="Anterola A."/>
            <person name="Aoki S."/>
            <person name="Ashton N."/>
            <person name="Barbazuk W.B."/>
            <person name="Barker E."/>
            <person name="Bennetzen J."/>
            <person name="Bezanilla M."/>
            <person name="Blankenship R."/>
            <person name="Cho S.H."/>
            <person name="Dutcher S."/>
            <person name="Estelle M."/>
            <person name="Fawcett J.A."/>
            <person name="Gundlach H."/>
            <person name="Hanada K."/>
            <person name="Heyl A."/>
            <person name="Hicks K.A."/>
            <person name="Hugh J."/>
            <person name="Lohr M."/>
            <person name="Mayer K."/>
            <person name="Melkozernov A."/>
            <person name="Murata T."/>
            <person name="Nelson D."/>
            <person name="Pils B."/>
            <person name="Prigge M."/>
            <person name="Reiss B."/>
            <person name="Renner T."/>
            <person name="Rombauts S."/>
            <person name="Rushton P."/>
            <person name="Sanderfoot A."/>
            <person name="Schween G."/>
            <person name="Shiu S.-H."/>
            <person name="Stueber K."/>
            <person name="Theodoulou F.L."/>
            <person name="Tu H."/>
            <person name="Van de Peer Y."/>
            <person name="Verrier P.J."/>
            <person name="Waters E."/>
            <person name="Wood A."/>
            <person name="Yang L."/>
            <person name="Cove D."/>
            <person name="Cuming A."/>
            <person name="Hasebe M."/>
            <person name="Lucas S."/>
            <person name="Mishler D.B."/>
            <person name="Reski R."/>
            <person name="Grigoriev I."/>
            <person name="Quatrano R.S."/>
            <person name="Boore J.L."/>
        </authorList>
    </citation>
    <scope>NUCLEOTIDE SEQUENCE [LARGE SCALE GENOMIC DNA]</scope>
    <source>
        <strain evidence="2 3">cv. Gransden 2004</strain>
    </source>
</reference>
<dbReference type="EMBL" id="ABEU02000017">
    <property type="protein sequence ID" value="PNR35752.1"/>
    <property type="molecule type" value="Genomic_DNA"/>
</dbReference>
<keyword evidence="3" id="KW-1185">Reference proteome</keyword>
<sequence length="93" mass="10770">MNIGIENAKLVSTPLNDNYVRNLEKRRSTTNYLFMLVGGLISWKLTLQPYIGLSTKEVECISALVIIKDAIWLQILVRDLSLIYDRTMLYYNN</sequence>
<accession>A0A2K1J2J7</accession>
<gene>
    <name evidence="1" type="ORF">PHYPA_021602</name>
</gene>
<dbReference type="Proteomes" id="UP000006727">
    <property type="component" value="Chromosome 17"/>
</dbReference>
<proteinExistence type="predicted"/>
<evidence type="ECO:0008006" key="4">
    <source>
        <dbReference type="Google" id="ProtNLM"/>
    </source>
</evidence>
<evidence type="ECO:0000313" key="3">
    <source>
        <dbReference type="Proteomes" id="UP000006727"/>
    </source>
</evidence>
<evidence type="ECO:0000313" key="2">
    <source>
        <dbReference type="EnsemblPlants" id="Pp3c17_2840V3.1"/>
    </source>
</evidence>
<reference evidence="1 3" key="2">
    <citation type="journal article" date="2018" name="Plant J.">
        <title>The Physcomitrella patens chromosome-scale assembly reveals moss genome structure and evolution.</title>
        <authorList>
            <person name="Lang D."/>
            <person name="Ullrich K.K."/>
            <person name="Murat F."/>
            <person name="Fuchs J."/>
            <person name="Jenkins J."/>
            <person name="Haas F.B."/>
            <person name="Piednoel M."/>
            <person name="Gundlach H."/>
            <person name="Van Bel M."/>
            <person name="Meyberg R."/>
            <person name="Vives C."/>
            <person name="Morata J."/>
            <person name="Symeonidi A."/>
            <person name="Hiss M."/>
            <person name="Muchero W."/>
            <person name="Kamisugi Y."/>
            <person name="Saleh O."/>
            <person name="Blanc G."/>
            <person name="Decker E.L."/>
            <person name="van Gessel N."/>
            <person name="Grimwood J."/>
            <person name="Hayes R.D."/>
            <person name="Graham S.W."/>
            <person name="Gunter L.E."/>
            <person name="McDaniel S.F."/>
            <person name="Hoernstein S.N.W."/>
            <person name="Larsson A."/>
            <person name="Li F.W."/>
            <person name="Perroud P.F."/>
            <person name="Phillips J."/>
            <person name="Ranjan P."/>
            <person name="Rokshar D.S."/>
            <person name="Rothfels C.J."/>
            <person name="Schneider L."/>
            <person name="Shu S."/>
            <person name="Stevenson D.W."/>
            <person name="Thummler F."/>
            <person name="Tillich M."/>
            <person name="Villarreal Aguilar J.C."/>
            <person name="Widiez T."/>
            <person name="Wong G.K."/>
            <person name="Wymore A."/>
            <person name="Zhang Y."/>
            <person name="Zimmer A.D."/>
            <person name="Quatrano R.S."/>
            <person name="Mayer K.F.X."/>
            <person name="Goodstein D."/>
            <person name="Casacuberta J.M."/>
            <person name="Vandepoele K."/>
            <person name="Reski R."/>
            <person name="Cuming A.C."/>
            <person name="Tuskan G.A."/>
            <person name="Maumus F."/>
            <person name="Salse J."/>
            <person name="Schmutz J."/>
            <person name="Rensing S.A."/>
        </authorList>
    </citation>
    <scope>NUCLEOTIDE SEQUENCE [LARGE SCALE GENOMIC DNA]</scope>
    <source>
        <strain evidence="2 3">cv. Gransden 2004</strain>
    </source>
</reference>
<name>A0A2K1J2J7_PHYPA</name>